<evidence type="ECO:0000313" key="3">
    <source>
        <dbReference type="Proteomes" id="UP001194580"/>
    </source>
</evidence>
<comment type="caution">
    <text evidence="2">The sequence shown here is derived from an EMBL/GenBank/DDBJ whole genome shotgun (WGS) entry which is preliminary data.</text>
</comment>
<feature type="compositionally biased region" description="Basic residues" evidence="1">
    <location>
        <begin position="1"/>
        <end position="14"/>
    </location>
</feature>
<accession>A0AAD4D6A3</accession>
<dbReference type="AlphaFoldDB" id="A0AAD4D6A3"/>
<sequence length="193" mass="21671">MATKKYKNPAKQRSQHLPSQDDPHNQGTFPSSSILTSMINTTHTKHISNFVTIPNPNQFLEGIHNSPEEYSQTFELDLTAAEKDSNGGNEVLPSEMLSWARISHAVKLRVVFEDEAGQKPLVVKAPLKVAFIYSTESINLVSGRPLIEAQVDREEGAVEGSRWMVAESTPAYELELEMFKANKAERRMRCQTQ</sequence>
<proteinExistence type="predicted"/>
<dbReference type="EMBL" id="JAAAIL010001384">
    <property type="protein sequence ID" value="KAG0269902.1"/>
    <property type="molecule type" value="Genomic_DNA"/>
</dbReference>
<dbReference type="Proteomes" id="UP001194580">
    <property type="component" value="Unassembled WGS sequence"/>
</dbReference>
<name>A0AAD4D6A3_9FUNG</name>
<protein>
    <submittedName>
        <fullName evidence="2">Uncharacterized protein</fullName>
    </submittedName>
</protein>
<gene>
    <name evidence="2" type="ORF">BGZ95_001859</name>
</gene>
<reference evidence="2" key="1">
    <citation type="journal article" date="2020" name="Fungal Divers.">
        <title>Resolving the Mortierellaceae phylogeny through synthesis of multi-gene phylogenetics and phylogenomics.</title>
        <authorList>
            <person name="Vandepol N."/>
            <person name="Liber J."/>
            <person name="Desiro A."/>
            <person name="Na H."/>
            <person name="Kennedy M."/>
            <person name="Barry K."/>
            <person name="Grigoriev I.V."/>
            <person name="Miller A.N."/>
            <person name="O'Donnell K."/>
            <person name="Stajich J.E."/>
            <person name="Bonito G."/>
        </authorList>
    </citation>
    <scope>NUCLEOTIDE SEQUENCE</scope>
    <source>
        <strain evidence="2">NRRL 28262</strain>
    </source>
</reference>
<evidence type="ECO:0000256" key="1">
    <source>
        <dbReference type="SAM" id="MobiDB-lite"/>
    </source>
</evidence>
<evidence type="ECO:0000313" key="2">
    <source>
        <dbReference type="EMBL" id="KAG0269902.1"/>
    </source>
</evidence>
<keyword evidence="3" id="KW-1185">Reference proteome</keyword>
<organism evidence="2 3">
    <name type="scientific">Linnemannia exigua</name>
    <dbReference type="NCBI Taxonomy" id="604196"/>
    <lineage>
        <taxon>Eukaryota</taxon>
        <taxon>Fungi</taxon>
        <taxon>Fungi incertae sedis</taxon>
        <taxon>Mucoromycota</taxon>
        <taxon>Mortierellomycotina</taxon>
        <taxon>Mortierellomycetes</taxon>
        <taxon>Mortierellales</taxon>
        <taxon>Mortierellaceae</taxon>
        <taxon>Linnemannia</taxon>
    </lineage>
</organism>
<feature type="region of interest" description="Disordered" evidence="1">
    <location>
        <begin position="1"/>
        <end position="33"/>
    </location>
</feature>